<proteinExistence type="predicted"/>
<feature type="transmembrane region" description="Helical" evidence="1">
    <location>
        <begin position="63"/>
        <end position="83"/>
    </location>
</feature>
<sequence length="123" mass="14022">MWMVLKICTTAAIEVDDDQLVLFEIQSEKESGESNGFEVVFNDSGGGNNNDDEVLRLSEHLKWLGLVWSKCWCGFWVVVAVGIDDGQRKRWKKKKNNGQLVYMDLSYAGPIVVVVLEIERKKK</sequence>
<name>Q2HUI6_MEDTR</name>
<organism evidence="2">
    <name type="scientific">Medicago truncatula</name>
    <name type="common">Barrel medic</name>
    <name type="synonym">Medicago tribuloides</name>
    <dbReference type="NCBI Taxonomy" id="3880"/>
    <lineage>
        <taxon>Eukaryota</taxon>
        <taxon>Viridiplantae</taxon>
        <taxon>Streptophyta</taxon>
        <taxon>Embryophyta</taxon>
        <taxon>Tracheophyta</taxon>
        <taxon>Spermatophyta</taxon>
        <taxon>Magnoliopsida</taxon>
        <taxon>eudicotyledons</taxon>
        <taxon>Gunneridae</taxon>
        <taxon>Pentapetalae</taxon>
        <taxon>rosids</taxon>
        <taxon>fabids</taxon>
        <taxon>Fabales</taxon>
        <taxon>Fabaceae</taxon>
        <taxon>Papilionoideae</taxon>
        <taxon>50 kb inversion clade</taxon>
        <taxon>NPAAA clade</taxon>
        <taxon>Hologalegina</taxon>
        <taxon>IRL clade</taxon>
        <taxon>Trifolieae</taxon>
        <taxon>Medicago</taxon>
    </lineage>
</organism>
<dbReference type="AlphaFoldDB" id="Q2HUI6"/>
<reference evidence="2" key="2">
    <citation type="submission" date="2007-03" db="EMBL/GenBank/DDBJ databases">
        <authorList>
            <consortium name="The International Medicago Genome Annotation Group"/>
        </authorList>
    </citation>
    <scope>NUCLEOTIDE SEQUENCE</scope>
</reference>
<keyword evidence="1" id="KW-0812">Transmembrane</keyword>
<keyword evidence="1" id="KW-1133">Transmembrane helix</keyword>
<keyword evidence="1" id="KW-0472">Membrane</keyword>
<protein>
    <recommendedName>
        <fullName evidence="3">Transmembrane protein</fullName>
    </recommendedName>
</protein>
<evidence type="ECO:0000256" key="1">
    <source>
        <dbReference type="SAM" id="Phobius"/>
    </source>
</evidence>
<gene>
    <name evidence="2" type="ORF">MtrDRAFT_AC149134g28v2</name>
</gene>
<evidence type="ECO:0000313" key="2">
    <source>
        <dbReference type="EMBL" id="ABD28648.2"/>
    </source>
</evidence>
<accession>Q2HUI6</accession>
<evidence type="ECO:0008006" key="3">
    <source>
        <dbReference type="Google" id="ProtNLM"/>
    </source>
</evidence>
<dbReference type="EMBL" id="AC149134">
    <property type="protein sequence ID" value="ABD28648.2"/>
    <property type="molecule type" value="Genomic_DNA"/>
</dbReference>
<reference evidence="2" key="1">
    <citation type="submission" date="2004-08" db="EMBL/GenBank/DDBJ databases">
        <authorList>
            <person name="Town C.D."/>
        </authorList>
    </citation>
    <scope>NUCLEOTIDE SEQUENCE</scope>
</reference>